<feature type="region of interest" description="Disordered" evidence="4">
    <location>
        <begin position="337"/>
        <end position="360"/>
    </location>
</feature>
<dbReference type="PANTHER" id="PTHR30146">
    <property type="entry name" value="LACI-RELATED TRANSCRIPTIONAL REPRESSOR"/>
    <property type="match status" value="1"/>
</dbReference>
<evidence type="ECO:0000256" key="3">
    <source>
        <dbReference type="ARBA" id="ARBA00023163"/>
    </source>
</evidence>
<dbReference type="AlphaFoldDB" id="A0A6A7MZ66"/>
<dbReference type="GO" id="GO:0003700">
    <property type="term" value="F:DNA-binding transcription factor activity"/>
    <property type="evidence" value="ECO:0007669"/>
    <property type="project" value="TreeGrafter"/>
</dbReference>
<dbReference type="RefSeq" id="WP_152837388.1">
    <property type="nucleotide sequence ID" value="NZ_WHUG01000002.1"/>
</dbReference>
<evidence type="ECO:0000256" key="2">
    <source>
        <dbReference type="ARBA" id="ARBA00023125"/>
    </source>
</evidence>
<organism evidence="6 7">
    <name type="scientific">Rugamonas aquatica</name>
    <dbReference type="NCBI Taxonomy" id="2743357"/>
    <lineage>
        <taxon>Bacteria</taxon>
        <taxon>Pseudomonadati</taxon>
        <taxon>Pseudomonadota</taxon>
        <taxon>Betaproteobacteria</taxon>
        <taxon>Burkholderiales</taxon>
        <taxon>Oxalobacteraceae</taxon>
        <taxon>Telluria group</taxon>
        <taxon>Rugamonas</taxon>
    </lineage>
</organism>
<dbReference type="Pfam" id="PF00356">
    <property type="entry name" value="LacI"/>
    <property type="match status" value="1"/>
</dbReference>
<comment type="caution">
    <text evidence="6">The sequence shown here is derived from an EMBL/GenBank/DDBJ whole genome shotgun (WGS) entry which is preliminary data.</text>
</comment>
<feature type="domain" description="HTH lacI-type" evidence="5">
    <location>
        <begin position="14"/>
        <end position="68"/>
    </location>
</feature>
<dbReference type="PANTHER" id="PTHR30146:SF109">
    <property type="entry name" value="HTH-TYPE TRANSCRIPTIONAL REGULATOR GALS"/>
    <property type="match status" value="1"/>
</dbReference>
<evidence type="ECO:0000313" key="7">
    <source>
        <dbReference type="Proteomes" id="UP000440498"/>
    </source>
</evidence>
<dbReference type="EMBL" id="WHUG01000002">
    <property type="protein sequence ID" value="MQA37948.1"/>
    <property type="molecule type" value="Genomic_DNA"/>
</dbReference>
<dbReference type="Gene3D" id="3.40.50.2300">
    <property type="match status" value="2"/>
</dbReference>
<reference evidence="6 7" key="1">
    <citation type="submission" date="2019-10" db="EMBL/GenBank/DDBJ databases">
        <title>Two novel species isolated from a subtropical stream in China.</title>
        <authorList>
            <person name="Lu H."/>
        </authorList>
    </citation>
    <scope>NUCLEOTIDE SEQUENCE [LARGE SCALE GENOMIC DNA]</scope>
    <source>
        <strain evidence="6 7">FT29W</strain>
    </source>
</reference>
<keyword evidence="7" id="KW-1185">Reference proteome</keyword>
<dbReference type="InterPro" id="IPR010982">
    <property type="entry name" value="Lambda_DNA-bd_dom_sf"/>
</dbReference>
<dbReference type="InterPro" id="IPR000843">
    <property type="entry name" value="HTH_LacI"/>
</dbReference>
<evidence type="ECO:0000256" key="4">
    <source>
        <dbReference type="SAM" id="MobiDB-lite"/>
    </source>
</evidence>
<feature type="compositionally biased region" description="Basic residues" evidence="4">
    <location>
        <begin position="351"/>
        <end position="360"/>
    </location>
</feature>
<keyword evidence="2 6" id="KW-0238">DNA-binding</keyword>
<dbReference type="CDD" id="cd01392">
    <property type="entry name" value="HTH_LacI"/>
    <property type="match status" value="1"/>
</dbReference>
<dbReference type="InterPro" id="IPR028082">
    <property type="entry name" value="Peripla_BP_I"/>
</dbReference>
<dbReference type="InterPro" id="IPR046335">
    <property type="entry name" value="LacI/GalR-like_sensor"/>
</dbReference>
<evidence type="ECO:0000313" key="6">
    <source>
        <dbReference type="EMBL" id="MQA37948.1"/>
    </source>
</evidence>
<dbReference type="Proteomes" id="UP000440498">
    <property type="component" value="Unassembled WGS sequence"/>
</dbReference>
<dbReference type="Pfam" id="PF13377">
    <property type="entry name" value="Peripla_BP_3"/>
    <property type="match status" value="1"/>
</dbReference>
<evidence type="ECO:0000256" key="1">
    <source>
        <dbReference type="ARBA" id="ARBA00023015"/>
    </source>
</evidence>
<keyword evidence="1" id="KW-0805">Transcription regulation</keyword>
<dbReference type="SUPFAM" id="SSF53822">
    <property type="entry name" value="Periplasmic binding protein-like I"/>
    <property type="match status" value="1"/>
</dbReference>
<dbReference type="GO" id="GO:0000976">
    <property type="term" value="F:transcription cis-regulatory region binding"/>
    <property type="evidence" value="ECO:0007669"/>
    <property type="project" value="TreeGrafter"/>
</dbReference>
<proteinExistence type="predicted"/>
<sequence length="360" mass="38133">MPEAKLGSADAAPVTLQNVAEQAGVSVMTVSRALSGEGYVAEKTRARVLAAASELGYSPNISAKMMRGSRTNVIGVLVNDLQSTVINEIIGAVSVAVRAHNMDLIIYNSIEELGSSTRSGINQIMRGLCDGLLFILPRLKDGYIDMLEQSSLPMVLINYCRTETTLPVVRGDNRMGGREAVNHLLQLGHRRIAFIGGSAHTGQSQERQRGYADALKAAGISVDKQLVAAGDFGQLSGFQATGKLLALAEPPTAIFAANDEMAFGAMDAVRAHGLRVPQDVSVIGFDDIPAASHVHPKLSTLRQPLTAISEAAVQELLRRITGADAQQRAEFPSQLVVRESTGPAPVAGKAPRGKRAAAKH</sequence>
<evidence type="ECO:0000259" key="5">
    <source>
        <dbReference type="PROSITE" id="PS50932"/>
    </source>
</evidence>
<dbReference type="PROSITE" id="PS50932">
    <property type="entry name" value="HTH_LACI_2"/>
    <property type="match status" value="1"/>
</dbReference>
<dbReference type="SMART" id="SM00354">
    <property type="entry name" value="HTH_LACI"/>
    <property type="match status" value="1"/>
</dbReference>
<accession>A0A6A7MZ66</accession>
<gene>
    <name evidence="6" type="ORF">GEV02_07290</name>
</gene>
<dbReference type="SUPFAM" id="SSF47413">
    <property type="entry name" value="lambda repressor-like DNA-binding domains"/>
    <property type="match status" value="1"/>
</dbReference>
<dbReference type="Gene3D" id="1.10.260.40">
    <property type="entry name" value="lambda repressor-like DNA-binding domains"/>
    <property type="match status" value="1"/>
</dbReference>
<protein>
    <submittedName>
        <fullName evidence="6">LacI family DNA-binding transcriptional regulator</fullName>
    </submittedName>
</protein>
<name>A0A6A7MZ66_9BURK</name>
<keyword evidence="3" id="KW-0804">Transcription</keyword>
<dbReference type="CDD" id="cd06267">
    <property type="entry name" value="PBP1_LacI_sugar_binding-like"/>
    <property type="match status" value="1"/>
</dbReference>